<dbReference type="PANTHER" id="PTHR34504">
    <property type="entry name" value="ANTITOXIN HICB"/>
    <property type="match status" value="1"/>
</dbReference>
<dbReference type="PANTHER" id="PTHR34504:SF2">
    <property type="entry name" value="UPF0150 PROTEIN SSL0259"/>
    <property type="match status" value="1"/>
</dbReference>
<dbReference type="RefSeq" id="WP_014867943.1">
    <property type="nucleotide sequence ID" value="NZ_JAHAVR010000009.1"/>
</dbReference>
<feature type="domain" description="HicB-like antitoxin of toxin-antitoxin system" evidence="1">
    <location>
        <begin position="8"/>
        <end position="68"/>
    </location>
</feature>
<evidence type="ECO:0000313" key="2">
    <source>
        <dbReference type="EMBL" id="CVK33865.1"/>
    </source>
</evidence>
<dbReference type="Gene3D" id="3.30.160.250">
    <property type="match status" value="1"/>
</dbReference>
<dbReference type="InterPro" id="IPR035069">
    <property type="entry name" value="TTHA1013/TTHA0281-like"/>
</dbReference>
<name>A0A0X3BQW1_9EURY</name>
<dbReference type="OMA" id="YWIVECP"/>
<dbReference type="Pfam" id="PF15919">
    <property type="entry name" value="HicB_lk_antitox"/>
    <property type="match status" value="1"/>
</dbReference>
<dbReference type="OrthoDB" id="133743at2157"/>
<proteinExistence type="predicted"/>
<sequence>MSATRLRYTVLMEQNEDGGYTVTVPSLPGCISEGSTWEEALAHIEEAISGYIEVAKKLGKPIPVEVSVPLNTSNAEI</sequence>
<dbReference type="InterPro" id="IPR031807">
    <property type="entry name" value="HicB-like"/>
</dbReference>
<gene>
    <name evidence="2" type="ORF">MMAB1_2652</name>
</gene>
<dbReference type="Proteomes" id="UP000069850">
    <property type="component" value="Chromosome 1"/>
</dbReference>
<dbReference type="EMBL" id="LT158599">
    <property type="protein sequence ID" value="CVK33865.1"/>
    <property type="molecule type" value="Genomic_DNA"/>
</dbReference>
<dbReference type="KEGG" id="mema:MMAB1_2652"/>
<dbReference type="AlphaFoldDB" id="A0A0X3BQW1"/>
<dbReference type="InterPro" id="IPR051404">
    <property type="entry name" value="TA_system_antitoxin"/>
</dbReference>
<accession>A0A0X3BQW1</accession>
<protein>
    <recommendedName>
        <fullName evidence="1">HicB-like antitoxin of toxin-antitoxin system domain-containing protein</fullName>
    </recommendedName>
</protein>
<organism evidence="2 3">
    <name type="scientific">Methanoculleus bourgensis</name>
    <dbReference type="NCBI Taxonomy" id="83986"/>
    <lineage>
        <taxon>Archaea</taxon>
        <taxon>Methanobacteriati</taxon>
        <taxon>Methanobacteriota</taxon>
        <taxon>Stenosarchaea group</taxon>
        <taxon>Methanomicrobia</taxon>
        <taxon>Methanomicrobiales</taxon>
        <taxon>Methanomicrobiaceae</taxon>
        <taxon>Methanoculleus</taxon>
    </lineage>
</organism>
<dbReference type="SUPFAM" id="SSF143100">
    <property type="entry name" value="TTHA1013/TTHA0281-like"/>
    <property type="match status" value="1"/>
</dbReference>
<evidence type="ECO:0000259" key="1">
    <source>
        <dbReference type="Pfam" id="PF15919"/>
    </source>
</evidence>
<reference evidence="2 3" key="1">
    <citation type="submission" date="2016-01" db="EMBL/GenBank/DDBJ databases">
        <authorList>
            <person name="Manzoor S."/>
        </authorList>
    </citation>
    <scope>NUCLEOTIDE SEQUENCE [LARGE SCALE GENOMIC DNA]</scope>
    <source>
        <strain evidence="2">Methanoculleus sp MAB1</strain>
    </source>
</reference>
<evidence type="ECO:0000313" key="3">
    <source>
        <dbReference type="Proteomes" id="UP000069850"/>
    </source>
</evidence>